<reference evidence="1" key="1">
    <citation type="submission" date="2022-02" db="EMBL/GenBank/DDBJ databases">
        <authorList>
            <person name="Deutsch MARIE S."/>
        </authorList>
    </citation>
    <scope>NUCLEOTIDE SEQUENCE</scope>
    <source>
        <strain evidence="1">CIRM-BIA865</strain>
    </source>
</reference>
<sequence length="82" mass="9743">MRLNELLHIDKKDMQVKRIWTFAVSNGKRENNLHFLNEDVIDDNIMLALFHSKFNHRFEIWKITRTGNSFKVKEAATLLTVT</sequence>
<accession>A0AAU9R040</accession>
<dbReference type="AlphaFoldDB" id="A0AAU9R040"/>
<name>A0AAU9R040_9LACO</name>
<organism evidence="1 2">
    <name type="scientific">Lactobacillus delbrueckii subsp. delbrueckii</name>
    <dbReference type="NCBI Taxonomy" id="83684"/>
    <lineage>
        <taxon>Bacteria</taxon>
        <taxon>Bacillati</taxon>
        <taxon>Bacillota</taxon>
        <taxon>Bacilli</taxon>
        <taxon>Lactobacillales</taxon>
        <taxon>Lactobacillaceae</taxon>
        <taxon>Lactobacillus</taxon>
    </lineage>
</organism>
<dbReference type="Proteomes" id="UP001295440">
    <property type="component" value="Chromosome"/>
</dbReference>
<evidence type="ECO:0000313" key="2">
    <source>
        <dbReference type="Proteomes" id="UP001295440"/>
    </source>
</evidence>
<dbReference type="EMBL" id="OV915080">
    <property type="protein sequence ID" value="CAH1705862.1"/>
    <property type="molecule type" value="Genomic_DNA"/>
</dbReference>
<proteinExistence type="predicted"/>
<dbReference type="RefSeq" id="WP_260369198.1">
    <property type="nucleotide sequence ID" value="NZ_OV915080.1"/>
</dbReference>
<protein>
    <submittedName>
        <fullName evidence="1">Uncharacterized protein</fullName>
    </submittedName>
</protein>
<evidence type="ECO:0000313" key="1">
    <source>
        <dbReference type="EMBL" id="CAH1705862.1"/>
    </source>
</evidence>
<gene>
    <name evidence="1" type="ORF">LDD865_0703</name>
</gene>